<protein>
    <submittedName>
        <fullName evidence="1">Uncharacterized protein</fullName>
    </submittedName>
</protein>
<evidence type="ECO:0000313" key="2">
    <source>
        <dbReference type="Proteomes" id="UP000325255"/>
    </source>
</evidence>
<proteinExistence type="predicted"/>
<dbReference type="RefSeq" id="WP_150043113.1">
    <property type="nucleotide sequence ID" value="NZ_OW485601.1"/>
</dbReference>
<keyword evidence="2" id="KW-1185">Reference proteome</keyword>
<organism evidence="1 2">
    <name type="scientific">Rhodovastum atsumiense</name>
    <dbReference type="NCBI Taxonomy" id="504468"/>
    <lineage>
        <taxon>Bacteria</taxon>
        <taxon>Pseudomonadati</taxon>
        <taxon>Pseudomonadota</taxon>
        <taxon>Alphaproteobacteria</taxon>
        <taxon>Acetobacterales</taxon>
        <taxon>Acetobacteraceae</taxon>
        <taxon>Rhodovastum</taxon>
    </lineage>
</organism>
<dbReference type="EMBL" id="VWPK01000043">
    <property type="protein sequence ID" value="KAA5609847.1"/>
    <property type="molecule type" value="Genomic_DNA"/>
</dbReference>
<dbReference type="Proteomes" id="UP000325255">
    <property type="component" value="Unassembled WGS sequence"/>
</dbReference>
<gene>
    <name evidence="1" type="ORF">F1189_22415</name>
</gene>
<dbReference type="AlphaFoldDB" id="A0A5M6IPG3"/>
<accession>A0A5M6IPG3</accession>
<reference evidence="1 2" key="1">
    <citation type="submission" date="2019-09" db="EMBL/GenBank/DDBJ databases">
        <title>Genome sequence of Rhodovastum atsumiense, a diverse member of the Acetobacteraceae family of non-sulfur purple photosynthetic bacteria.</title>
        <authorList>
            <person name="Meyer T."/>
            <person name="Kyndt J."/>
        </authorList>
    </citation>
    <scope>NUCLEOTIDE SEQUENCE [LARGE SCALE GENOMIC DNA]</scope>
    <source>
        <strain evidence="1 2">DSM 21279</strain>
    </source>
</reference>
<evidence type="ECO:0000313" key="1">
    <source>
        <dbReference type="EMBL" id="KAA5609847.1"/>
    </source>
</evidence>
<comment type="caution">
    <text evidence="1">The sequence shown here is derived from an EMBL/GenBank/DDBJ whole genome shotgun (WGS) entry which is preliminary data.</text>
</comment>
<name>A0A5M6IPG3_9PROT</name>
<sequence>MTRSPRNIDPPRNQQVRQIQLDDAYRWVLACFEEVDEVEPDMRLGRLPGQVEFDEPPATPVATGPEYSRRFAPAAATMPQRVGGPPPVLPRPRTPRVPNAGMLEAMLQDRGQGQAQTDAEARVCRVHDWLLQVLRAGQISATARGWIQSSNDLPAVECGTPVIVLPKWWDALVLDYFAASASARDPHWEIKVIAHRVG</sequence>